<accession>A0A8J2VU89</accession>
<dbReference type="Proteomes" id="UP000789524">
    <property type="component" value="Unassembled WGS sequence"/>
</dbReference>
<keyword evidence="4" id="KW-1185">Reference proteome</keyword>
<evidence type="ECO:0000313" key="3">
    <source>
        <dbReference type="EMBL" id="CAG9573746.1"/>
    </source>
</evidence>
<dbReference type="SMART" id="SM00427">
    <property type="entry name" value="H2B"/>
    <property type="match status" value="1"/>
</dbReference>
<dbReference type="InterPro" id="IPR007125">
    <property type="entry name" value="H2A/H2B/H3"/>
</dbReference>
<dbReference type="GO" id="GO:0005634">
    <property type="term" value="C:nucleus"/>
    <property type="evidence" value="ECO:0007669"/>
    <property type="project" value="UniProtKB-ARBA"/>
</dbReference>
<evidence type="ECO:0000313" key="4">
    <source>
        <dbReference type="Proteomes" id="UP000789524"/>
    </source>
</evidence>
<evidence type="ECO:0000259" key="2">
    <source>
        <dbReference type="Pfam" id="PF00125"/>
    </source>
</evidence>
<dbReference type="InterPro" id="IPR000558">
    <property type="entry name" value="Histone_H2B"/>
</dbReference>
<comment type="similarity">
    <text evidence="1">Belongs to the histone H2B family.</text>
</comment>
<dbReference type="Pfam" id="PF00125">
    <property type="entry name" value="Histone"/>
    <property type="match status" value="1"/>
</dbReference>
<sequence length="131" mass="14902">MAPTKVPKKPLKSMEKLIDKPISKSKKMKKKNYQSFSIYLFKLLRSVTKENFGISRHSMLIMNNFVNDMLEKIASEASKLVAHGKKTTLGSREIQSAIRLLIPGELAKHANIEGMKAITMYHNSTHRDEKS</sequence>
<feature type="domain" description="Core Histone H2A/H2B/H3" evidence="2">
    <location>
        <begin position="23"/>
        <end position="100"/>
    </location>
</feature>
<proteinExistence type="inferred from homology"/>
<dbReference type="PRINTS" id="PR00621">
    <property type="entry name" value="HISTONEH2B"/>
</dbReference>
<dbReference type="GO" id="GO:0000786">
    <property type="term" value="C:nucleosome"/>
    <property type="evidence" value="ECO:0007669"/>
    <property type="project" value="InterPro"/>
</dbReference>
<dbReference type="SUPFAM" id="SSF47113">
    <property type="entry name" value="Histone-fold"/>
    <property type="match status" value="1"/>
</dbReference>
<dbReference type="InterPro" id="IPR009072">
    <property type="entry name" value="Histone-fold"/>
</dbReference>
<reference evidence="3" key="1">
    <citation type="submission" date="2021-09" db="EMBL/GenBank/DDBJ databases">
        <authorList>
            <person name="Martin H S."/>
        </authorList>
    </citation>
    <scope>NUCLEOTIDE SEQUENCE</scope>
</reference>
<name>A0A8J2VU89_9NEOP</name>
<comment type="caution">
    <text evidence="3">The sequence shown here is derived from an EMBL/GenBank/DDBJ whole genome shotgun (WGS) entry which is preliminary data.</text>
</comment>
<evidence type="ECO:0000256" key="1">
    <source>
        <dbReference type="ARBA" id="ARBA00006846"/>
    </source>
</evidence>
<dbReference type="PANTHER" id="PTHR23428">
    <property type="entry name" value="HISTONE H2B"/>
    <property type="match status" value="1"/>
</dbReference>
<dbReference type="GO" id="GO:0046982">
    <property type="term" value="F:protein heterodimerization activity"/>
    <property type="evidence" value="ECO:0007669"/>
    <property type="project" value="InterPro"/>
</dbReference>
<gene>
    <name evidence="3" type="ORF">DCHRY22_LOCUS10610</name>
</gene>
<dbReference type="GO" id="GO:0003677">
    <property type="term" value="F:DNA binding"/>
    <property type="evidence" value="ECO:0007669"/>
    <property type="project" value="InterPro"/>
</dbReference>
<dbReference type="FunFam" id="1.10.20.10:FF:000043">
    <property type="entry name" value="Histone H2B"/>
    <property type="match status" value="1"/>
</dbReference>
<protein>
    <submittedName>
        <fullName evidence="3">(African queen) hypothetical protein</fullName>
    </submittedName>
</protein>
<dbReference type="GO" id="GO:0030527">
    <property type="term" value="F:structural constituent of chromatin"/>
    <property type="evidence" value="ECO:0007669"/>
    <property type="project" value="InterPro"/>
</dbReference>
<dbReference type="CDD" id="cd22910">
    <property type="entry name" value="HFD_H2B"/>
    <property type="match status" value="1"/>
</dbReference>
<dbReference type="EMBL" id="CAKASE010000070">
    <property type="protein sequence ID" value="CAG9573746.1"/>
    <property type="molecule type" value="Genomic_DNA"/>
</dbReference>
<dbReference type="OrthoDB" id="1166527at2759"/>
<organism evidence="3 4">
    <name type="scientific">Danaus chrysippus</name>
    <name type="common">African queen</name>
    <dbReference type="NCBI Taxonomy" id="151541"/>
    <lineage>
        <taxon>Eukaryota</taxon>
        <taxon>Metazoa</taxon>
        <taxon>Ecdysozoa</taxon>
        <taxon>Arthropoda</taxon>
        <taxon>Hexapoda</taxon>
        <taxon>Insecta</taxon>
        <taxon>Pterygota</taxon>
        <taxon>Neoptera</taxon>
        <taxon>Endopterygota</taxon>
        <taxon>Lepidoptera</taxon>
        <taxon>Glossata</taxon>
        <taxon>Ditrysia</taxon>
        <taxon>Papilionoidea</taxon>
        <taxon>Nymphalidae</taxon>
        <taxon>Danainae</taxon>
        <taxon>Danaini</taxon>
        <taxon>Danaina</taxon>
        <taxon>Danaus</taxon>
        <taxon>Anosia</taxon>
    </lineage>
</organism>
<dbReference type="AlphaFoldDB" id="A0A8J2VU89"/>
<dbReference type="Gene3D" id="1.10.20.10">
    <property type="entry name" value="Histone, subunit A"/>
    <property type="match status" value="1"/>
</dbReference>